<gene>
    <name evidence="1" type="ORF">MLD38_015270</name>
</gene>
<dbReference type="EMBL" id="CM042883">
    <property type="protein sequence ID" value="KAI4377683.1"/>
    <property type="molecule type" value="Genomic_DNA"/>
</dbReference>
<evidence type="ECO:0000313" key="2">
    <source>
        <dbReference type="Proteomes" id="UP001057402"/>
    </source>
</evidence>
<protein>
    <submittedName>
        <fullName evidence="1">Uncharacterized protein</fullName>
    </submittedName>
</protein>
<dbReference type="Proteomes" id="UP001057402">
    <property type="component" value="Chromosome 4"/>
</dbReference>
<sequence length="86" mass="9125">MEKDEQVRKPEPGMNSEDAKGMCSDHPISTVAIAAATTTTASGSSVEVKDLIRDSIIEGGQDGDEDSPDRVLAFSRSVNKIDSSLE</sequence>
<reference evidence="2" key="1">
    <citation type="journal article" date="2023" name="Front. Plant Sci.">
        <title>Chromosomal-level genome assembly of Melastoma candidum provides insights into trichome evolution.</title>
        <authorList>
            <person name="Zhong Y."/>
            <person name="Wu W."/>
            <person name="Sun C."/>
            <person name="Zou P."/>
            <person name="Liu Y."/>
            <person name="Dai S."/>
            <person name="Zhou R."/>
        </authorList>
    </citation>
    <scope>NUCLEOTIDE SEQUENCE [LARGE SCALE GENOMIC DNA]</scope>
</reference>
<proteinExistence type="predicted"/>
<name>A0ACB9RFF4_9MYRT</name>
<evidence type="ECO:0000313" key="1">
    <source>
        <dbReference type="EMBL" id="KAI4377683.1"/>
    </source>
</evidence>
<keyword evidence="2" id="KW-1185">Reference proteome</keyword>
<organism evidence="1 2">
    <name type="scientific">Melastoma candidum</name>
    <dbReference type="NCBI Taxonomy" id="119954"/>
    <lineage>
        <taxon>Eukaryota</taxon>
        <taxon>Viridiplantae</taxon>
        <taxon>Streptophyta</taxon>
        <taxon>Embryophyta</taxon>
        <taxon>Tracheophyta</taxon>
        <taxon>Spermatophyta</taxon>
        <taxon>Magnoliopsida</taxon>
        <taxon>eudicotyledons</taxon>
        <taxon>Gunneridae</taxon>
        <taxon>Pentapetalae</taxon>
        <taxon>rosids</taxon>
        <taxon>malvids</taxon>
        <taxon>Myrtales</taxon>
        <taxon>Melastomataceae</taxon>
        <taxon>Melastomatoideae</taxon>
        <taxon>Melastomateae</taxon>
        <taxon>Melastoma</taxon>
    </lineage>
</organism>
<accession>A0ACB9RFF4</accession>
<comment type="caution">
    <text evidence="1">The sequence shown here is derived from an EMBL/GenBank/DDBJ whole genome shotgun (WGS) entry which is preliminary data.</text>
</comment>